<keyword evidence="2" id="KW-1185">Reference proteome</keyword>
<gene>
    <name evidence="1" type="ORF">Vadar_017152</name>
</gene>
<name>A0ACB7XRZ3_9ERIC</name>
<sequence length="79" mass="8356">MADALAAKISEIEAPVSSLDALKKQAALSEGNLASLQVLYGGNGLLARRITHWLVGSLGGSYAFLLGRSSSPFEKHLMR</sequence>
<reference evidence="1 2" key="1">
    <citation type="journal article" date="2021" name="Hortic Res">
        <title>High-quality reference genome and annotation aids understanding of berry development for evergreen blueberry (Vaccinium darrowii).</title>
        <authorList>
            <person name="Yu J."/>
            <person name="Hulse-Kemp A.M."/>
            <person name="Babiker E."/>
            <person name="Staton M."/>
        </authorList>
    </citation>
    <scope>NUCLEOTIDE SEQUENCE [LARGE SCALE GENOMIC DNA]</scope>
    <source>
        <strain evidence="2">cv. NJ 8807/NJ 8810</strain>
        <tissue evidence="1">Young leaf</tissue>
    </source>
</reference>
<evidence type="ECO:0000313" key="1">
    <source>
        <dbReference type="EMBL" id="KAH7843484.1"/>
    </source>
</evidence>
<dbReference type="EMBL" id="CM037151">
    <property type="protein sequence ID" value="KAH7843484.1"/>
    <property type="molecule type" value="Genomic_DNA"/>
</dbReference>
<protein>
    <submittedName>
        <fullName evidence="1">Uncharacterized protein</fullName>
    </submittedName>
</protein>
<evidence type="ECO:0000313" key="2">
    <source>
        <dbReference type="Proteomes" id="UP000828048"/>
    </source>
</evidence>
<organism evidence="1 2">
    <name type="scientific">Vaccinium darrowii</name>
    <dbReference type="NCBI Taxonomy" id="229202"/>
    <lineage>
        <taxon>Eukaryota</taxon>
        <taxon>Viridiplantae</taxon>
        <taxon>Streptophyta</taxon>
        <taxon>Embryophyta</taxon>
        <taxon>Tracheophyta</taxon>
        <taxon>Spermatophyta</taxon>
        <taxon>Magnoliopsida</taxon>
        <taxon>eudicotyledons</taxon>
        <taxon>Gunneridae</taxon>
        <taxon>Pentapetalae</taxon>
        <taxon>asterids</taxon>
        <taxon>Ericales</taxon>
        <taxon>Ericaceae</taxon>
        <taxon>Vaccinioideae</taxon>
        <taxon>Vaccinieae</taxon>
        <taxon>Vaccinium</taxon>
    </lineage>
</organism>
<proteinExistence type="predicted"/>
<accession>A0ACB7XRZ3</accession>
<dbReference type="Proteomes" id="UP000828048">
    <property type="component" value="Chromosome 1"/>
</dbReference>
<comment type="caution">
    <text evidence="1">The sequence shown here is derived from an EMBL/GenBank/DDBJ whole genome shotgun (WGS) entry which is preliminary data.</text>
</comment>